<name>A0A2T4GIU7_FUSCU</name>
<feature type="compositionally biased region" description="Basic and acidic residues" evidence="1">
    <location>
        <begin position="267"/>
        <end position="281"/>
    </location>
</feature>
<proteinExistence type="predicted"/>
<protein>
    <submittedName>
        <fullName evidence="2">Uncharacterized protein</fullName>
    </submittedName>
</protein>
<keyword evidence="3" id="KW-1185">Reference proteome</keyword>
<feature type="compositionally biased region" description="Basic and acidic residues" evidence="1">
    <location>
        <begin position="199"/>
        <end position="224"/>
    </location>
</feature>
<gene>
    <name evidence="2" type="ORF">FCULG_00012774</name>
</gene>
<organism evidence="2 3">
    <name type="scientific">Fusarium culmorum</name>
    <dbReference type="NCBI Taxonomy" id="5516"/>
    <lineage>
        <taxon>Eukaryota</taxon>
        <taxon>Fungi</taxon>
        <taxon>Dikarya</taxon>
        <taxon>Ascomycota</taxon>
        <taxon>Pezizomycotina</taxon>
        <taxon>Sordariomycetes</taxon>
        <taxon>Hypocreomycetidae</taxon>
        <taxon>Hypocreales</taxon>
        <taxon>Nectriaceae</taxon>
        <taxon>Fusarium</taxon>
    </lineage>
</organism>
<feature type="region of interest" description="Disordered" evidence="1">
    <location>
        <begin position="199"/>
        <end position="308"/>
    </location>
</feature>
<dbReference type="Proteomes" id="UP000241587">
    <property type="component" value="Unassembled WGS sequence"/>
</dbReference>
<sequence>MTSDTSNNKGKLILQRWMKPESEWAPVATKREIIPMFVGNDLKNYNDDGSLAQRNVSTPKYLSLMLATESTWSVLPQQDRLDLRKTFLEDLQDWKWSDEDEHEIFLQSDNVKLSIGSFYQDDQSQGGDGDYSIKTDISKLLAGQAQSEEGDHSSVLAVSCGDGGNLEDAQLSHAGFDATLSLDVSGKTKLWTLKGKLSDDADGTERAQKGDDKARGGSEHKTLEEAGGAVSKTQERQDALSKTEGGGKTDKTGEEKENEENEENVEKEEKDDSRDINERTPADGMASVKNGDNDALPSSNDKGDNKKQ</sequence>
<feature type="compositionally biased region" description="Basic and acidic residues" evidence="1">
    <location>
        <begin position="233"/>
        <end position="255"/>
    </location>
</feature>
<feature type="compositionally biased region" description="Acidic residues" evidence="1">
    <location>
        <begin position="256"/>
        <end position="266"/>
    </location>
</feature>
<evidence type="ECO:0000313" key="2">
    <source>
        <dbReference type="EMBL" id="PTD03461.1"/>
    </source>
</evidence>
<comment type="caution">
    <text evidence="2">The sequence shown here is derived from an EMBL/GenBank/DDBJ whole genome shotgun (WGS) entry which is preliminary data.</text>
</comment>
<dbReference type="EMBL" id="PVEM01000014">
    <property type="protein sequence ID" value="PTD03461.1"/>
    <property type="molecule type" value="Genomic_DNA"/>
</dbReference>
<reference evidence="2 3" key="1">
    <citation type="submission" date="2018-02" db="EMBL/GenBank/DDBJ databases">
        <title>Fusarium culmorum secondary metabolites in fungal-bacterial-plant interactions.</title>
        <authorList>
            <person name="Schmidt R."/>
        </authorList>
    </citation>
    <scope>NUCLEOTIDE SEQUENCE [LARGE SCALE GENOMIC DNA]</scope>
    <source>
        <strain evidence="2 3">PV</strain>
    </source>
</reference>
<evidence type="ECO:0000313" key="3">
    <source>
        <dbReference type="Proteomes" id="UP000241587"/>
    </source>
</evidence>
<dbReference type="AlphaFoldDB" id="A0A2T4GIU7"/>
<accession>A0A2T4GIU7</accession>
<evidence type="ECO:0000256" key="1">
    <source>
        <dbReference type="SAM" id="MobiDB-lite"/>
    </source>
</evidence>